<dbReference type="PANTHER" id="PTHR14187">
    <property type="entry name" value="ALPHA KINASE/ELONGATION FACTOR 2 KINASE"/>
    <property type="match status" value="1"/>
</dbReference>
<name>A0A2A9NMF4_9AGAR</name>
<dbReference type="STRING" id="703135.A0A2A9NMF4"/>
<dbReference type="OrthoDB" id="2963168at2759"/>
<dbReference type="AlphaFoldDB" id="A0A2A9NMF4"/>
<dbReference type="Gene3D" id="3.30.420.40">
    <property type="match status" value="1"/>
</dbReference>
<dbReference type="EMBL" id="KZ302046">
    <property type="protein sequence ID" value="PFH48910.1"/>
    <property type="molecule type" value="Genomic_DNA"/>
</dbReference>
<proteinExistence type="predicted"/>
<keyword evidence="2" id="KW-1185">Reference proteome</keyword>
<gene>
    <name evidence="1" type="ORF">AMATHDRAFT_5379</name>
</gene>
<dbReference type="SUPFAM" id="SSF53067">
    <property type="entry name" value="Actin-like ATPase domain"/>
    <property type="match status" value="2"/>
</dbReference>
<dbReference type="Proteomes" id="UP000242287">
    <property type="component" value="Unassembled WGS sequence"/>
</dbReference>
<reference evidence="1 2" key="1">
    <citation type="submission" date="2014-02" db="EMBL/GenBank/DDBJ databases">
        <title>Transposable element dynamics among asymbiotic and ectomycorrhizal Amanita fungi.</title>
        <authorList>
            <consortium name="DOE Joint Genome Institute"/>
            <person name="Hess J."/>
            <person name="Skrede I."/>
            <person name="Wolfe B."/>
            <person name="LaButti K."/>
            <person name="Ohm R.A."/>
            <person name="Grigoriev I.V."/>
            <person name="Pringle A."/>
        </authorList>
    </citation>
    <scope>NUCLEOTIDE SEQUENCE [LARGE SCALE GENOMIC DNA]</scope>
    <source>
        <strain evidence="1 2">SKay4041</strain>
    </source>
</reference>
<evidence type="ECO:0000313" key="1">
    <source>
        <dbReference type="EMBL" id="PFH48910.1"/>
    </source>
</evidence>
<dbReference type="PANTHER" id="PTHR14187:SF5">
    <property type="entry name" value="HEAT SHOCK 70 KDA PROTEIN 12A"/>
    <property type="match status" value="1"/>
</dbReference>
<sequence>MPIQRPPYNGSTRKLVIAFDVGTTFSGVSYAMLEPGMAPQIFGVTKFPGQEQTGGDSKIQSVVLYDQYGRVSADNGLELAEWFKLHLYPQHPGSRRNTEINELPPLPRNKTAIQVYGDLLKYMFESTKSYIRQHQGMQIWRSFENNIHFVLSHPNGWEGKQQAEMRSAAISTGLVTSESEALERVHFVTEGEASLHFCLTKSPTAVKNNFLISSWVLSGYNGMMVVDCGGGTIDISTYTRSGKKFKEIAPPKCLLQGSVFITRRAHKYFYEFLQGSRFDNQKALEKMVSRFNSYTKLRFSKPSGISYIMFGGSNDNDPNYGIKSGSIKLAGEKIANFFDPSINSIIQAIENQINNSAVPVKVIFLVCGFGTSAYLFSKLEAHFAPRDISVIVSDPYLYVNSGEDRTFDANDYHRNKARNTAMDAKSFQCTIDMIPNTGLAGIKFFHRIVGVPSSGSYPAFAYIKGTEVSEKKTFRRSVKNALTRTSQRLALYSYRGSEAEVPEWWDKSPGMQLYNLDPVSCL</sequence>
<accession>A0A2A9NMF4</accession>
<evidence type="ECO:0000313" key="2">
    <source>
        <dbReference type="Proteomes" id="UP000242287"/>
    </source>
</evidence>
<organism evidence="1 2">
    <name type="scientific">Amanita thiersii Skay4041</name>
    <dbReference type="NCBI Taxonomy" id="703135"/>
    <lineage>
        <taxon>Eukaryota</taxon>
        <taxon>Fungi</taxon>
        <taxon>Dikarya</taxon>
        <taxon>Basidiomycota</taxon>
        <taxon>Agaricomycotina</taxon>
        <taxon>Agaricomycetes</taxon>
        <taxon>Agaricomycetidae</taxon>
        <taxon>Agaricales</taxon>
        <taxon>Pluteineae</taxon>
        <taxon>Amanitaceae</taxon>
        <taxon>Amanita</taxon>
    </lineage>
</organism>
<dbReference type="CDD" id="cd10170">
    <property type="entry name" value="ASKHA_NBD_HSP70"/>
    <property type="match status" value="1"/>
</dbReference>
<dbReference type="InterPro" id="IPR043129">
    <property type="entry name" value="ATPase_NBD"/>
</dbReference>
<protein>
    <submittedName>
        <fullName evidence="1">Uncharacterized protein</fullName>
    </submittedName>
</protein>